<evidence type="ECO:0000256" key="1">
    <source>
        <dbReference type="ARBA" id="ARBA00010397"/>
    </source>
</evidence>
<name>A0ABR2TV80_9ROSI</name>
<proteinExistence type="inferred from homology"/>
<evidence type="ECO:0000256" key="3">
    <source>
        <dbReference type="ARBA" id="ARBA00022917"/>
    </source>
</evidence>
<keyword evidence="2" id="KW-0396">Initiation factor</keyword>
<dbReference type="NCBIfam" id="TIGR01589">
    <property type="entry name" value="A_thal_3526"/>
    <property type="match status" value="1"/>
</dbReference>
<dbReference type="PANTHER" id="PTHR23001">
    <property type="entry name" value="EUKARYOTIC TRANSLATION INITIATION FACTOR"/>
    <property type="match status" value="1"/>
</dbReference>
<evidence type="ECO:0000256" key="4">
    <source>
        <dbReference type="SAM" id="MobiDB-lite"/>
    </source>
</evidence>
<sequence length="654" mass="73486">MGGQHPCNTQSWTHFKLKGYPELYESAHSFRLISYFVWNFEEKMSTGPGRRVSRQDIQLVQNLIERCLQLYMTQREVVDTLLVQAKIEPGFTELVWQKLEEENREFFQAYYLRLMVKQQIMEFNKLLEQQVRLMDQIQSTGVSSISNSNGPQMPLMPQNSSCYALENTGSALKQEGMHHPMGSSLPNVFTNGSSSLHAGIHGPIDLPTNASRIDAQPGMLSTQNSNMGLMQGINGKMIKPEAGYSASSSYMFGAESNVLEARPTIGDTSFSTVESSTQPMNEPLLDADISSFGFLGQIPRNFSLSDLTADFSQSSDILESYPRSPFLATDNETFLDSREREHQGENRSINGTTGLQQHTVIIFQNASLLFPFVSVYLPIQHFSWSLILGIMADDEVKEEIPELTSFDPTKKKKKKKVVIQDAADDSVDKIAEKTESLSVSEGLDFSTLKKKKKKQVETSTFEEEGGDAVDDLDGPIDGDEEGDGIPSRPRYPWEESDRDYIYEELLGRVFNILKENNPELAGDRRRTVMRPPQVLREGTKKTVFVNFMDLCKTMHRQPDHVMAFLLAELGTSGSLDGQQRLVVKGRFAPKNFEGILRRYINEYVICLGCKSPDTILSKENRLFFLRCEKCGSGRSVAPIKAGFVARVGRRNAGT</sequence>
<dbReference type="InterPro" id="IPR002735">
    <property type="entry name" value="Transl_init_fac_IF2/IF5_dom"/>
</dbReference>
<comment type="caution">
    <text evidence="6">The sequence shown here is derived from an EMBL/GenBank/DDBJ whole genome shotgun (WGS) entry which is preliminary data.</text>
</comment>
<feature type="compositionally biased region" description="Acidic residues" evidence="4">
    <location>
        <begin position="460"/>
        <end position="483"/>
    </location>
</feature>
<dbReference type="Gene3D" id="3.30.30.170">
    <property type="match status" value="1"/>
</dbReference>
<evidence type="ECO:0000313" key="6">
    <source>
        <dbReference type="EMBL" id="KAK9041418.1"/>
    </source>
</evidence>
<dbReference type="Pfam" id="PF09713">
    <property type="entry name" value="A_thal_3526"/>
    <property type="match status" value="1"/>
</dbReference>
<dbReference type="InterPro" id="IPR016189">
    <property type="entry name" value="Transl_init_fac_IF2/IF5_N"/>
</dbReference>
<dbReference type="InterPro" id="IPR016190">
    <property type="entry name" value="Transl_init_fac_IF2/IF5_Zn-bd"/>
</dbReference>
<dbReference type="SMART" id="SM00653">
    <property type="entry name" value="eIF2B_5"/>
    <property type="match status" value="1"/>
</dbReference>
<organism evidence="6 7">
    <name type="scientific">Hibiscus sabdariffa</name>
    <name type="common">roselle</name>
    <dbReference type="NCBI Taxonomy" id="183260"/>
    <lineage>
        <taxon>Eukaryota</taxon>
        <taxon>Viridiplantae</taxon>
        <taxon>Streptophyta</taxon>
        <taxon>Embryophyta</taxon>
        <taxon>Tracheophyta</taxon>
        <taxon>Spermatophyta</taxon>
        <taxon>Magnoliopsida</taxon>
        <taxon>eudicotyledons</taxon>
        <taxon>Gunneridae</taxon>
        <taxon>Pentapetalae</taxon>
        <taxon>rosids</taxon>
        <taxon>malvids</taxon>
        <taxon>Malvales</taxon>
        <taxon>Malvaceae</taxon>
        <taxon>Malvoideae</taxon>
        <taxon>Hibiscus</taxon>
    </lineage>
</organism>
<feature type="domain" description="Translation initiation factor IF2/IF5" evidence="5">
    <location>
        <begin position="524"/>
        <end position="633"/>
    </location>
</feature>
<dbReference type="SUPFAM" id="SSF75689">
    <property type="entry name" value="Zinc-binding domain of translation initiation factor 2 beta"/>
    <property type="match status" value="1"/>
</dbReference>
<dbReference type="InterPro" id="IPR006476">
    <property type="entry name" value="CHP01589_pln"/>
</dbReference>
<gene>
    <name evidence="6" type="ORF">V6N11_016520</name>
</gene>
<reference evidence="6 7" key="1">
    <citation type="journal article" date="2024" name="G3 (Bethesda)">
        <title>Genome assembly of Hibiscus sabdariffa L. provides insights into metabolisms of medicinal natural products.</title>
        <authorList>
            <person name="Kim T."/>
        </authorList>
    </citation>
    <scope>NUCLEOTIDE SEQUENCE [LARGE SCALE GENOMIC DNA]</scope>
    <source>
        <strain evidence="6">TK-2024</strain>
        <tissue evidence="6">Old leaves</tissue>
    </source>
</reference>
<evidence type="ECO:0000259" key="5">
    <source>
        <dbReference type="SMART" id="SM00653"/>
    </source>
</evidence>
<dbReference type="EMBL" id="JBBPBN010000004">
    <property type="protein sequence ID" value="KAK9041418.1"/>
    <property type="molecule type" value="Genomic_DNA"/>
</dbReference>
<protein>
    <recommendedName>
        <fullName evidence="5">Translation initiation factor IF2/IF5 domain-containing protein</fullName>
    </recommendedName>
</protein>
<keyword evidence="7" id="KW-1185">Reference proteome</keyword>
<dbReference type="SUPFAM" id="SSF100966">
    <property type="entry name" value="Translation initiation factor 2 beta, aIF2beta, N-terminal domain"/>
    <property type="match status" value="1"/>
</dbReference>
<feature type="region of interest" description="Disordered" evidence="4">
    <location>
        <begin position="456"/>
        <end position="493"/>
    </location>
</feature>
<dbReference type="Proteomes" id="UP001396334">
    <property type="component" value="Unassembled WGS sequence"/>
</dbReference>
<dbReference type="InterPro" id="IPR045196">
    <property type="entry name" value="IF2/IF5"/>
</dbReference>
<dbReference type="Pfam" id="PF01873">
    <property type="entry name" value="eIF-5_eIF-2B"/>
    <property type="match status" value="1"/>
</dbReference>
<dbReference type="PANTHER" id="PTHR23001:SF3">
    <property type="entry name" value="EUKARYOTIC TRANSLATION INITIATION FACTOR 2 SUBUNIT 2"/>
    <property type="match status" value="1"/>
</dbReference>
<accession>A0ABR2TV80</accession>
<comment type="similarity">
    <text evidence="1">Belongs to the eIF-2-beta/eIF-5 family.</text>
</comment>
<evidence type="ECO:0000313" key="7">
    <source>
        <dbReference type="Proteomes" id="UP001396334"/>
    </source>
</evidence>
<keyword evidence="3" id="KW-0648">Protein biosynthesis</keyword>
<evidence type="ECO:0000256" key="2">
    <source>
        <dbReference type="ARBA" id="ARBA00022540"/>
    </source>
</evidence>